<organism evidence="4 5">
    <name type="scientific">Steccherinum ochraceum</name>
    <dbReference type="NCBI Taxonomy" id="92696"/>
    <lineage>
        <taxon>Eukaryota</taxon>
        <taxon>Fungi</taxon>
        <taxon>Dikarya</taxon>
        <taxon>Basidiomycota</taxon>
        <taxon>Agaricomycotina</taxon>
        <taxon>Agaricomycetes</taxon>
        <taxon>Polyporales</taxon>
        <taxon>Steccherinaceae</taxon>
        <taxon>Steccherinum</taxon>
    </lineage>
</organism>
<evidence type="ECO:0000259" key="3">
    <source>
        <dbReference type="Pfam" id="PF01370"/>
    </source>
</evidence>
<dbReference type="OrthoDB" id="2735536at2759"/>
<evidence type="ECO:0000256" key="2">
    <source>
        <dbReference type="ARBA" id="ARBA00023445"/>
    </source>
</evidence>
<accession>A0A4R0R0V5</accession>
<protein>
    <submittedName>
        <fullName evidence="4">Methylglyoxal reductase (NADPH-dependent) gre2</fullName>
    </submittedName>
</protein>
<dbReference type="InterPro" id="IPR036291">
    <property type="entry name" value="NAD(P)-bd_dom_sf"/>
</dbReference>
<keyword evidence="1" id="KW-0560">Oxidoreductase</keyword>
<dbReference type="Proteomes" id="UP000292702">
    <property type="component" value="Unassembled WGS sequence"/>
</dbReference>
<gene>
    <name evidence="4" type="primary">GRE2_10</name>
    <name evidence="4" type="ORF">EIP91_010228</name>
</gene>
<proteinExistence type="inferred from homology"/>
<dbReference type="PANTHER" id="PTHR10366:SF564">
    <property type="entry name" value="STEROL-4-ALPHA-CARBOXYLATE 3-DEHYDROGENASE, DECARBOXYLATING"/>
    <property type="match status" value="1"/>
</dbReference>
<dbReference type="AlphaFoldDB" id="A0A4R0R0V5"/>
<evidence type="ECO:0000313" key="5">
    <source>
        <dbReference type="Proteomes" id="UP000292702"/>
    </source>
</evidence>
<comment type="caution">
    <text evidence="4">The sequence shown here is derived from an EMBL/GenBank/DDBJ whole genome shotgun (WGS) entry which is preliminary data.</text>
</comment>
<dbReference type="Pfam" id="PF01370">
    <property type="entry name" value="Epimerase"/>
    <property type="match status" value="1"/>
</dbReference>
<evidence type="ECO:0000313" key="4">
    <source>
        <dbReference type="EMBL" id="TCD60402.1"/>
    </source>
</evidence>
<dbReference type="EMBL" id="RWJN01000603">
    <property type="protein sequence ID" value="TCD60402.1"/>
    <property type="molecule type" value="Genomic_DNA"/>
</dbReference>
<name>A0A4R0R0V5_9APHY</name>
<dbReference type="STRING" id="92696.A0A4R0R0V5"/>
<keyword evidence="5" id="KW-1185">Reference proteome</keyword>
<reference evidence="4 5" key="1">
    <citation type="submission" date="2018-11" db="EMBL/GenBank/DDBJ databases">
        <title>Genome assembly of Steccherinum ochraceum LE-BIN_3174, the white-rot fungus of the Steccherinaceae family (The Residual Polyporoid clade, Polyporales, Basidiomycota).</title>
        <authorList>
            <person name="Fedorova T.V."/>
            <person name="Glazunova O.A."/>
            <person name="Landesman E.O."/>
            <person name="Moiseenko K.V."/>
            <person name="Psurtseva N.V."/>
            <person name="Savinova O.S."/>
            <person name="Shakhova N.V."/>
            <person name="Tyazhelova T.V."/>
            <person name="Vasina D.V."/>
        </authorList>
    </citation>
    <scope>NUCLEOTIDE SEQUENCE [LARGE SCALE GENOMIC DNA]</scope>
    <source>
        <strain evidence="4 5">LE-BIN_3174</strain>
    </source>
</reference>
<dbReference type="InterPro" id="IPR050425">
    <property type="entry name" value="NAD(P)_dehydrat-like"/>
</dbReference>
<dbReference type="PANTHER" id="PTHR10366">
    <property type="entry name" value="NAD DEPENDENT EPIMERASE/DEHYDRATASE"/>
    <property type="match status" value="1"/>
</dbReference>
<dbReference type="GO" id="GO:0016616">
    <property type="term" value="F:oxidoreductase activity, acting on the CH-OH group of donors, NAD or NADP as acceptor"/>
    <property type="evidence" value="ECO:0007669"/>
    <property type="project" value="TreeGrafter"/>
</dbReference>
<sequence>MPTVSSGKILVTGINGFAAMWVARYLLEHGYSVRGTVRSADKGVHPREYFKSYGAKLEVVVVEDITTKGAFDEAVKNIDGIFHAAAGFHLHADDPSELITPAVDGTVGILDSALKHGNKVKRFVQLSSISAIENMSIKEATVYSEKDWNYNSVEACKKLGRDASAEDKYEASKTLSEVAAWDFMKANKGTVKFDLVAVNPGLILGPGLHEVDDPMKLNTSLQPFFIAVVLGQFPGEMLAKPSVAWTDVRDFCEAVIASFQIDQAGGERFLVVAEQFCWQEWINVVRRIYPTISAGNPEWKYEDTTFNTHFDTRRARQILGVAYRGWDDTARTVMEWFREKGWWGKN</sequence>
<dbReference type="SUPFAM" id="SSF51735">
    <property type="entry name" value="NAD(P)-binding Rossmann-fold domains"/>
    <property type="match status" value="1"/>
</dbReference>
<dbReference type="InterPro" id="IPR001509">
    <property type="entry name" value="Epimerase_deHydtase"/>
</dbReference>
<dbReference type="Gene3D" id="3.40.50.720">
    <property type="entry name" value="NAD(P)-binding Rossmann-like Domain"/>
    <property type="match status" value="1"/>
</dbReference>
<comment type="similarity">
    <text evidence="2">Belongs to the NAD(P)-dependent epimerase/dehydratase family. Dihydroflavonol-4-reductase subfamily.</text>
</comment>
<feature type="domain" description="NAD-dependent epimerase/dehydratase" evidence="3">
    <location>
        <begin position="9"/>
        <end position="264"/>
    </location>
</feature>
<evidence type="ECO:0000256" key="1">
    <source>
        <dbReference type="ARBA" id="ARBA00023002"/>
    </source>
</evidence>